<sequence>MTGEKDLPTLLAAMHPVRRGGEFVYVLWPHGRPLAGGIMAAVREAEGLTVVMPRADADSMGLSYDFVGAWITLEVHSSLEAVGLTAAVGAALTEAKISCNVLAGFHHDHLLVPVADADRALEVLHELAADNRREGPAPTLVLRTEQPEDRPAILALTAAAFAVSPVTGLPVDGEPEEVGLLRRLFDCPEYLPEFSIVAELDGEVVGHVISTRGWVGELELLGLGPIGVLPRLQRHGIGTALMKETVARANAAGERGIALLGSPEYYSRFGFVPSTSLGVEPPEAGWGAHFQLLPLAVWPGGVSGTFRYAGPFSG</sequence>
<dbReference type="CDD" id="cd04301">
    <property type="entry name" value="NAT_SF"/>
    <property type="match status" value="1"/>
</dbReference>
<dbReference type="PROSITE" id="PS51186">
    <property type="entry name" value="GNAT"/>
    <property type="match status" value="1"/>
</dbReference>
<evidence type="ECO:0000313" key="2">
    <source>
        <dbReference type="EMBL" id="GAA2133544.1"/>
    </source>
</evidence>
<dbReference type="Pfam" id="PF10000">
    <property type="entry name" value="ACT_3"/>
    <property type="match status" value="1"/>
</dbReference>
<organism evidence="2 3">
    <name type="scientific">Arthrobacter humicola</name>
    <dbReference type="NCBI Taxonomy" id="409291"/>
    <lineage>
        <taxon>Bacteria</taxon>
        <taxon>Bacillati</taxon>
        <taxon>Actinomycetota</taxon>
        <taxon>Actinomycetes</taxon>
        <taxon>Micrococcales</taxon>
        <taxon>Micrococcaceae</taxon>
        <taxon>Arthrobacter</taxon>
    </lineage>
</organism>
<feature type="domain" description="N-acetyltransferase" evidence="1">
    <location>
        <begin position="140"/>
        <end position="297"/>
    </location>
</feature>
<gene>
    <name evidence="2" type="ORF">GCM10009825_16630</name>
</gene>
<dbReference type="Gene3D" id="3.40.630.30">
    <property type="match status" value="1"/>
</dbReference>
<reference evidence="2 3" key="1">
    <citation type="journal article" date="2019" name="Int. J. Syst. Evol. Microbiol.">
        <title>The Global Catalogue of Microorganisms (GCM) 10K type strain sequencing project: providing services to taxonomists for standard genome sequencing and annotation.</title>
        <authorList>
            <consortium name="The Broad Institute Genomics Platform"/>
            <consortium name="The Broad Institute Genome Sequencing Center for Infectious Disease"/>
            <person name="Wu L."/>
            <person name="Ma J."/>
        </authorList>
    </citation>
    <scope>NUCLEOTIDE SEQUENCE [LARGE SCALE GENOMIC DNA]</scope>
    <source>
        <strain evidence="2 3">JCM 15921</strain>
    </source>
</reference>
<dbReference type="PANTHER" id="PTHR39199:SF1">
    <property type="entry name" value="BLR5128 PROTEIN"/>
    <property type="match status" value="1"/>
</dbReference>
<evidence type="ECO:0000259" key="1">
    <source>
        <dbReference type="PROSITE" id="PS51186"/>
    </source>
</evidence>
<dbReference type="InterPro" id="IPR016181">
    <property type="entry name" value="Acyl_CoA_acyltransferase"/>
</dbReference>
<dbReference type="Gene3D" id="3.30.2130.10">
    <property type="entry name" value="VC0802-like"/>
    <property type="match status" value="1"/>
</dbReference>
<dbReference type="RefSeq" id="WP_344364229.1">
    <property type="nucleotide sequence ID" value="NZ_BAAAQB010000025.1"/>
</dbReference>
<proteinExistence type="predicted"/>
<protein>
    <recommendedName>
        <fullName evidence="1">N-acetyltransferase domain-containing protein</fullName>
    </recommendedName>
</protein>
<keyword evidence="3" id="KW-1185">Reference proteome</keyword>
<evidence type="ECO:0000313" key="3">
    <source>
        <dbReference type="Proteomes" id="UP001500102"/>
    </source>
</evidence>
<dbReference type="PANTHER" id="PTHR39199">
    <property type="entry name" value="BLR5128 PROTEIN"/>
    <property type="match status" value="1"/>
</dbReference>
<dbReference type="InterPro" id="IPR045865">
    <property type="entry name" value="ACT-like_dom_sf"/>
</dbReference>
<accession>A0ABN2YY82</accession>
<name>A0ABN2YY82_9MICC</name>
<dbReference type="InterPro" id="IPR018717">
    <property type="entry name" value="DUF2241"/>
</dbReference>
<dbReference type="InterPro" id="IPR000182">
    <property type="entry name" value="GNAT_dom"/>
</dbReference>
<dbReference type="Pfam" id="PF00583">
    <property type="entry name" value="Acetyltransf_1"/>
    <property type="match status" value="1"/>
</dbReference>
<dbReference type="InterPro" id="IPR027795">
    <property type="entry name" value="CASTOR_ACT_dom"/>
</dbReference>
<dbReference type="Pfam" id="PF13840">
    <property type="entry name" value="ACT_7"/>
    <property type="match status" value="1"/>
</dbReference>
<dbReference type="SUPFAM" id="SSF55729">
    <property type="entry name" value="Acyl-CoA N-acyltransferases (Nat)"/>
    <property type="match status" value="1"/>
</dbReference>
<dbReference type="EMBL" id="BAAAQB010000025">
    <property type="protein sequence ID" value="GAA2133544.1"/>
    <property type="molecule type" value="Genomic_DNA"/>
</dbReference>
<dbReference type="SUPFAM" id="SSF55021">
    <property type="entry name" value="ACT-like"/>
    <property type="match status" value="2"/>
</dbReference>
<comment type="caution">
    <text evidence="2">The sequence shown here is derived from an EMBL/GenBank/DDBJ whole genome shotgun (WGS) entry which is preliminary data.</text>
</comment>
<dbReference type="Proteomes" id="UP001500102">
    <property type="component" value="Unassembled WGS sequence"/>
</dbReference>